<dbReference type="GO" id="GO:0005179">
    <property type="term" value="F:hormone activity"/>
    <property type="evidence" value="ECO:0007669"/>
    <property type="project" value="UniProtKB-KW"/>
</dbReference>
<keyword evidence="9 10" id="KW-0119">Carbohydrate metabolism</keyword>
<evidence type="ECO:0000256" key="1">
    <source>
        <dbReference type="ARBA" id="ARBA00002985"/>
    </source>
</evidence>
<evidence type="ECO:0000256" key="11">
    <source>
        <dbReference type="SAM" id="SignalP"/>
    </source>
</evidence>
<sequence>MALSPCLAAIIPLVLLLSRAPPGADTRTTGHLCGKDLVNALYIVCGDRGFFYDPTKLKRDTGALAGKALIGPPDLKRGIVEQCCRKRCTIYDLENYCN</sequence>
<dbReference type="PRINTS" id="PR00277">
    <property type="entry name" value="INSULIN"/>
</dbReference>
<dbReference type="OMA" id="YAFKDQM"/>
<dbReference type="PANTHER" id="PTHR11454">
    <property type="entry name" value="INSULIN/INSULIN GROWTH FACTOR"/>
    <property type="match status" value="1"/>
</dbReference>
<feature type="signal peptide" evidence="11">
    <location>
        <begin position="1"/>
        <end position="26"/>
    </location>
</feature>
<evidence type="ECO:0000256" key="5">
    <source>
        <dbReference type="ARBA" id="ARBA00022525"/>
    </source>
</evidence>
<dbReference type="InterPro" id="IPR022353">
    <property type="entry name" value="Insulin_CS"/>
</dbReference>
<keyword evidence="8" id="KW-1015">Disulfide bond</keyword>
<dbReference type="Ensembl" id="ENSEBUT00000024283.1">
    <property type="protein sequence ID" value="ENSEBUP00000023707.1"/>
    <property type="gene ID" value="ENSEBUG00000014611.1"/>
</dbReference>
<keyword evidence="5 10" id="KW-0964">Secreted</keyword>
<dbReference type="PROSITE" id="PS00262">
    <property type="entry name" value="INSULIN"/>
    <property type="match status" value="1"/>
</dbReference>
<evidence type="ECO:0000256" key="7">
    <source>
        <dbReference type="ARBA" id="ARBA00022702"/>
    </source>
</evidence>
<dbReference type="InterPro" id="IPR004825">
    <property type="entry name" value="Insulin"/>
</dbReference>
<evidence type="ECO:0000259" key="12">
    <source>
        <dbReference type="SMART" id="SM00078"/>
    </source>
</evidence>
<dbReference type="SUPFAM" id="SSF56994">
    <property type="entry name" value="Insulin-like"/>
    <property type="match status" value="1"/>
</dbReference>
<dbReference type="AlphaFoldDB" id="A0A8C4R1Z5"/>
<proteinExistence type="inferred from homology"/>
<keyword evidence="6 10" id="KW-0313">Glucose metabolism</keyword>
<dbReference type="GO" id="GO:0006006">
    <property type="term" value="P:glucose metabolic process"/>
    <property type="evidence" value="ECO:0007669"/>
    <property type="project" value="UniProtKB-UniRule"/>
</dbReference>
<dbReference type="Pfam" id="PF00049">
    <property type="entry name" value="Insulin"/>
    <property type="match status" value="1"/>
</dbReference>
<dbReference type="GO" id="GO:0005615">
    <property type="term" value="C:extracellular space"/>
    <property type="evidence" value="ECO:0007669"/>
    <property type="project" value="TreeGrafter"/>
</dbReference>
<feature type="chain" id="PRO_5034935054" description="Insulin" evidence="11">
    <location>
        <begin position="27"/>
        <end position="98"/>
    </location>
</feature>
<accession>A0A8C4R1Z5</accession>
<dbReference type="PANTHER" id="PTHR11454:SF9">
    <property type="entry name" value="INSULIN"/>
    <property type="match status" value="1"/>
</dbReference>
<reference evidence="13" key="1">
    <citation type="submission" date="2025-08" db="UniProtKB">
        <authorList>
            <consortium name="Ensembl"/>
        </authorList>
    </citation>
    <scope>IDENTIFICATION</scope>
</reference>
<keyword evidence="7 10" id="KW-0372">Hormone</keyword>
<comment type="function">
    <text evidence="1 10">Insulin decreases blood glucose concentration. It increases cell permeability to monosaccharides, amino acids and fatty acids. It accelerates glycolysis, the pentose phosphate cycle, and glycogen synthesis in liver.</text>
</comment>
<evidence type="ECO:0000256" key="8">
    <source>
        <dbReference type="ARBA" id="ARBA00023157"/>
    </source>
</evidence>
<dbReference type="CDD" id="cd04367">
    <property type="entry name" value="IlGF_insulin_like"/>
    <property type="match status" value="1"/>
</dbReference>
<reference evidence="13" key="2">
    <citation type="submission" date="2025-09" db="UniProtKB">
        <authorList>
            <consortium name="Ensembl"/>
        </authorList>
    </citation>
    <scope>IDENTIFICATION</scope>
</reference>
<evidence type="ECO:0000313" key="13">
    <source>
        <dbReference type="Ensembl" id="ENSEBUP00000023707.1"/>
    </source>
</evidence>
<evidence type="ECO:0000256" key="9">
    <source>
        <dbReference type="ARBA" id="ARBA00023277"/>
    </source>
</evidence>
<evidence type="ECO:0000313" key="14">
    <source>
        <dbReference type="Proteomes" id="UP000694388"/>
    </source>
</evidence>
<evidence type="ECO:0000256" key="3">
    <source>
        <dbReference type="ARBA" id="ARBA00009034"/>
    </source>
</evidence>
<dbReference type="PRINTS" id="PR00276">
    <property type="entry name" value="INSULINFAMLY"/>
</dbReference>
<dbReference type="InterPro" id="IPR016179">
    <property type="entry name" value="Insulin-like"/>
</dbReference>
<feature type="domain" description="Insulin-like" evidence="12">
    <location>
        <begin position="30"/>
        <end position="97"/>
    </location>
</feature>
<dbReference type="SMART" id="SM00078">
    <property type="entry name" value="IlGF"/>
    <property type="match status" value="1"/>
</dbReference>
<evidence type="ECO:0000256" key="4">
    <source>
        <dbReference type="ARBA" id="ARBA00011207"/>
    </source>
</evidence>
<evidence type="ECO:0000256" key="2">
    <source>
        <dbReference type="ARBA" id="ARBA00004613"/>
    </source>
</evidence>
<evidence type="ECO:0000256" key="10">
    <source>
        <dbReference type="RuleBase" id="RU000406"/>
    </source>
</evidence>
<dbReference type="Proteomes" id="UP000694388">
    <property type="component" value="Unplaced"/>
</dbReference>
<keyword evidence="14" id="KW-1185">Reference proteome</keyword>
<comment type="subunit">
    <text evidence="4 10">Heterodimer of a B chain and an A chain linked by two disulfide bonds.</text>
</comment>
<comment type="subcellular location">
    <subcellularLocation>
        <location evidence="2 10">Secreted</location>
    </subcellularLocation>
</comment>
<organism evidence="13 14">
    <name type="scientific">Eptatretus burgeri</name>
    <name type="common">Inshore hagfish</name>
    <dbReference type="NCBI Taxonomy" id="7764"/>
    <lineage>
        <taxon>Eukaryota</taxon>
        <taxon>Metazoa</taxon>
        <taxon>Chordata</taxon>
        <taxon>Craniata</taxon>
        <taxon>Vertebrata</taxon>
        <taxon>Cyclostomata</taxon>
        <taxon>Myxini</taxon>
        <taxon>Myxiniformes</taxon>
        <taxon>Myxinidae</taxon>
        <taxon>Eptatretinae</taxon>
        <taxon>Eptatretus</taxon>
    </lineage>
</organism>
<dbReference type="GeneTree" id="ENSGT00940000164327"/>
<evidence type="ECO:0000256" key="6">
    <source>
        <dbReference type="ARBA" id="ARBA00022526"/>
    </source>
</evidence>
<comment type="similarity">
    <text evidence="3 10">Belongs to the insulin family.</text>
</comment>
<protein>
    <recommendedName>
        <fullName evidence="10">Insulin</fullName>
    </recommendedName>
</protein>
<dbReference type="InterPro" id="IPR022352">
    <property type="entry name" value="Ins/IGF/rlx"/>
</dbReference>
<name>A0A8C4R1Z5_EPTBU</name>
<dbReference type="Gene3D" id="1.10.100.10">
    <property type="entry name" value="Insulin-like"/>
    <property type="match status" value="1"/>
</dbReference>
<keyword evidence="11" id="KW-0732">Signal</keyword>
<dbReference type="InterPro" id="IPR036438">
    <property type="entry name" value="Insulin-like_sf"/>
</dbReference>